<dbReference type="VEuPathDB" id="VectorBase:BGLB039815"/>
<dbReference type="EnsemblMetazoa" id="BGLB039815-RA">
    <property type="protein sequence ID" value="BGLB039815-PA"/>
    <property type="gene ID" value="BGLB039815"/>
</dbReference>
<dbReference type="PANTHER" id="PTHR19282">
    <property type="entry name" value="TETRASPANIN"/>
    <property type="match status" value="1"/>
</dbReference>
<proteinExistence type="predicted"/>
<evidence type="ECO:0000256" key="3">
    <source>
        <dbReference type="ARBA" id="ARBA00022989"/>
    </source>
</evidence>
<evidence type="ECO:0000256" key="2">
    <source>
        <dbReference type="ARBA" id="ARBA00022692"/>
    </source>
</evidence>
<evidence type="ECO:0000313" key="6">
    <source>
        <dbReference type="EnsemblMetazoa" id="BGLB039815-PA"/>
    </source>
</evidence>
<sequence length="210" mass="22680">MLIGLAFLVAGVLLAFVPGTILSSILNEVKAAAQTSGFSISTTADDLKNLPLLFEIGLALFILGTILFVISFLGCCGSCCKCCRFMLILFVIVMLCLMIAQLVIVTMFYVTDSPLHNTLRSVLKDKITNEYDEQGEDTFSTSLNLVQHYFQCCGIGSAADFGSKVPINVCKTNTNGCYSKLTDLIQSNIIWAGLAFAGLLALEVRHVALD</sequence>
<dbReference type="CDD" id="cd03127">
    <property type="entry name" value="tetraspanin_LEL"/>
    <property type="match status" value="1"/>
</dbReference>
<dbReference type="SUPFAM" id="SSF48652">
    <property type="entry name" value="Tetraspanin"/>
    <property type="match status" value="1"/>
</dbReference>
<reference evidence="6" key="1">
    <citation type="submission" date="2020-05" db="UniProtKB">
        <authorList>
            <consortium name="EnsemblMetazoa"/>
        </authorList>
    </citation>
    <scope>IDENTIFICATION</scope>
    <source>
        <strain evidence="6">BB02</strain>
    </source>
</reference>
<dbReference type="PANTHER" id="PTHR19282:SF551">
    <property type="entry name" value="RE08073P-RELATED"/>
    <property type="match status" value="1"/>
</dbReference>
<keyword evidence="3 5" id="KW-1133">Transmembrane helix</keyword>
<dbReference type="InterPro" id="IPR008952">
    <property type="entry name" value="Tetraspanin_EC2_sf"/>
</dbReference>
<feature type="transmembrane region" description="Helical" evidence="5">
    <location>
        <begin position="52"/>
        <end position="73"/>
    </location>
</feature>
<comment type="subcellular location">
    <subcellularLocation>
        <location evidence="1">Membrane</location>
        <topology evidence="1">Multi-pass membrane protein</topology>
    </subcellularLocation>
</comment>
<protein>
    <recommendedName>
        <fullName evidence="8">Tetraspanin</fullName>
    </recommendedName>
</protein>
<evidence type="ECO:0000256" key="4">
    <source>
        <dbReference type="ARBA" id="ARBA00023136"/>
    </source>
</evidence>
<dbReference type="InterPro" id="IPR018499">
    <property type="entry name" value="Tetraspanin/Peripherin"/>
</dbReference>
<gene>
    <name evidence="6" type="primary">106052047</name>
</gene>
<dbReference type="AlphaFoldDB" id="A0A2C9M8N7"/>
<keyword evidence="2 5" id="KW-0812">Transmembrane</keyword>
<organism evidence="6 7">
    <name type="scientific">Biomphalaria glabrata</name>
    <name type="common">Bloodfluke planorb</name>
    <name type="synonym">Freshwater snail</name>
    <dbReference type="NCBI Taxonomy" id="6526"/>
    <lineage>
        <taxon>Eukaryota</taxon>
        <taxon>Metazoa</taxon>
        <taxon>Spiralia</taxon>
        <taxon>Lophotrochozoa</taxon>
        <taxon>Mollusca</taxon>
        <taxon>Gastropoda</taxon>
        <taxon>Heterobranchia</taxon>
        <taxon>Euthyneura</taxon>
        <taxon>Panpulmonata</taxon>
        <taxon>Hygrophila</taxon>
        <taxon>Lymnaeoidea</taxon>
        <taxon>Planorbidae</taxon>
        <taxon>Biomphalaria</taxon>
    </lineage>
</organism>
<dbReference type="Pfam" id="PF00335">
    <property type="entry name" value="Tetraspanin"/>
    <property type="match status" value="1"/>
</dbReference>
<dbReference type="STRING" id="6526.A0A2C9M8N7"/>
<evidence type="ECO:0008006" key="8">
    <source>
        <dbReference type="Google" id="ProtNLM"/>
    </source>
</evidence>
<dbReference type="GO" id="GO:0005886">
    <property type="term" value="C:plasma membrane"/>
    <property type="evidence" value="ECO:0007669"/>
    <property type="project" value="TreeGrafter"/>
</dbReference>
<keyword evidence="4 5" id="KW-0472">Membrane</keyword>
<dbReference type="KEGG" id="bgt:106052047"/>
<feature type="transmembrane region" description="Helical" evidence="5">
    <location>
        <begin position="189"/>
        <end position="208"/>
    </location>
</feature>
<accession>A0A2C9M8N7</accession>
<feature type="transmembrane region" description="Helical" evidence="5">
    <location>
        <begin position="85"/>
        <end position="110"/>
    </location>
</feature>
<evidence type="ECO:0000256" key="5">
    <source>
        <dbReference type="SAM" id="Phobius"/>
    </source>
</evidence>
<evidence type="ECO:0000313" key="7">
    <source>
        <dbReference type="Proteomes" id="UP000076420"/>
    </source>
</evidence>
<name>A0A2C9M8N7_BIOGL</name>
<evidence type="ECO:0000256" key="1">
    <source>
        <dbReference type="ARBA" id="ARBA00004141"/>
    </source>
</evidence>
<dbReference type="VEuPathDB" id="VectorBase:BGLAX_032578"/>
<dbReference type="Gene3D" id="1.10.1450.10">
    <property type="entry name" value="Tetraspanin"/>
    <property type="match status" value="1"/>
</dbReference>
<dbReference type="Proteomes" id="UP000076420">
    <property type="component" value="Unassembled WGS sequence"/>
</dbReference>